<dbReference type="PANTHER" id="PTHR33495:SF2">
    <property type="entry name" value="ANTI-SIGMA FACTOR ANTAGONIST TM_1081-RELATED"/>
    <property type="match status" value="1"/>
</dbReference>
<dbReference type="Pfam" id="PF13466">
    <property type="entry name" value="STAS_2"/>
    <property type="match status" value="1"/>
</dbReference>
<gene>
    <name evidence="3" type="ORF">ABT276_05340</name>
</gene>
<sequence>MSSTVRSRRPSRTFNRGPRTYGRPAEEVLATQTADLGVVLSRADGRVTVTVSGEIDICTGARLEEALDVATAYGAERIDVDFSGVSFCDCSGLSVLLRARRRAHEQGIAFRVTHVTSPVVQTLLGKTGTAGMLTGSDWG</sequence>
<dbReference type="CDD" id="cd07043">
    <property type="entry name" value="STAS_anti-anti-sigma_factors"/>
    <property type="match status" value="1"/>
</dbReference>
<dbReference type="Gene3D" id="3.30.750.24">
    <property type="entry name" value="STAS domain"/>
    <property type="match status" value="1"/>
</dbReference>
<dbReference type="PROSITE" id="PS50801">
    <property type="entry name" value="STAS"/>
    <property type="match status" value="1"/>
</dbReference>
<evidence type="ECO:0000256" key="1">
    <source>
        <dbReference type="SAM" id="MobiDB-lite"/>
    </source>
</evidence>
<evidence type="ECO:0000313" key="4">
    <source>
        <dbReference type="Proteomes" id="UP001445472"/>
    </source>
</evidence>
<feature type="compositionally biased region" description="Basic residues" evidence="1">
    <location>
        <begin position="1"/>
        <end position="11"/>
    </location>
</feature>
<accession>A0ABV1UPS4</accession>
<organism evidence="3 4">
    <name type="scientific">Streptomyces xantholiticus</name>
    <dbReference type="NCBI Taxonomy" id="68285"/>
    <lineage>
        <taxon>Bacteria</taxon>
        <taxon>Bacillati</taxon>
        <taxon>Actinomycetota</taxon>
        <taxon>Actinomycetes</taxon>
        <taxon>Kitasatosporales</taxon>
        <taxon>Streptomycetaceae</taxon>
        <taxon>Streptomyces</taxon>
    </lineage>
</organism>
<dbReference type="PANTHER" id="PTHR33495">
    <property type="entry name" value="ANTI-SIGMA FACTOR ANTAGONIST TM_1081-RELATED-RELATED"/>
    <property type="match status" value="1"/>
</dbReference>
<name>A0ABV1UPS4_9ACTN</name>
<feature type="domain" description="STAS" evidence="2">
    <location>
        <begin position="36"/>
        <end position="139"/>
    </location>
</feature>
<evidence type="ECO:0000313" key="3">
    <source>
        <dbReference type="EMBL" id="MER6612804.1"/>
    </source>
</evidence>
<reference evidence="3 4" key="1">
    <citation type="submission" date="2024-06" db="EMBL/GenBank/DDBJ databases">
        <title>The Natural Products Discovery Center: Release of the First 8490 Sequenced Strains for Exploring Actinobacteria Biosynthetic Diversity.</title>
        <authorList>
            <person name="Kalkreuter E."/>
            <person name="Kautsar S.A."/>
            <person name="Yang D."/>
            <person name="Bader C.D."/>
            <person name="Teijaro C.N."/>
            <person name="Fluegel L."/>
            <person name="Davis C.M."/>
            <person name="Simpson J.R."/>
            <person name="Lauterbach L."/>
            <person name="Steele A.D."/>
            <person name="Gui C."/>
            <person name="Meng S."/>
            <person name="Li G."/>
            <person name="Viehrig K."/>
            <person name="Ye F."/>
            <person name="Su P."/>
            <person name="Kiefer A.F."/>
            <person name="Nichols A."/>
            <person name="Cepeda A.J."/>
            <person name="Yan W."/>
            <person name="Fan B."/>
            <person name="Jiang Y."/>
            <person name="Adhikari A."/>
            <person name="Zheng C.-J."/>
            <person name="Schuster L."/>
            <person name="Cowan T.M."/>
            <person name="Smanski M.J."/>
            <person name="Chevrette M.G."/>
            <person name="De Carvalho L.P.S."/>
            <person name="Shen B."/>
        </authorList>
    </citation>
    <scope>NUCLEOTIDE SEQUENCE [LARGE SCALE GENOMIC DNA]</scope>
    <source>
        <strain evidence="3 4">NPDC000837</strain>
    </source>
</reference>
<evidence type="ECO:0000259" key="2">
    <source>
        <dbReference type="PROSITE" id="PS50801"/>
    </source>
</evidence>
<protein>
    <submittedName>
        <fullName evidence="3">STAS domain-containing protein</fullName>
    </submittedName>
</protein>
<feature type="region of interest" description="Disordered" evidence="1">
    <location>
        <begin position="1"/>
        <end position="21"/>
    </location>
</feature>
<proteinExistence type="predicted"/>
<comment type="caution">
    <text evidence="3">The sequence shown here is derived from an EMBL/GenBank/DDBJ whole genome shotgun (WGS) entry which is preliminary data.</text>
</comment>
<keyword evidence="4" id="KW-1185">Reference proteome</keyword>
<dbReference type="InterPro" id="IPR058548">
    <property type="entry name" value="MlaB-like_STAS"/>
</dbReference>
<dbReference type="SUPFAM" id="SSF52091">
    <property type="entry name" value="SpoIIaa-like"/>
    <property type="match status" value="1"/>
</dbReference>
<dbReference type="EMBL" id="JBEPBX010000003">
    <property type="protein sequence ID" value="MER6612804.1"/>
    <property type="molecule type" value="Genomic_DNA"/>
</dbReference>
<dbReference type="RefSeq" id="WP_351975146.1">
    <property type="nucleotide sequence ID" value="NZ_JBEPBX010000003.1"/>
</dbReference>
<dbReference type="InterPro" id="IPR002645">
    <property type="entry name" value="STAS_dom"/>
</dbReference>
<dbReference type="Proteomes" id="UP001445472">
    <property type="component" value="Unassembled WGS sequence"/>
</dbReference>
<dbReference type="InterPro" id="IPR036513">
    <property type="entry name" value="STAS_dom_sf"/>
</dbReference>